<dbReference type="InterPro" id="IPR049452">
    <property type="entry name" value="Anoctamin_TM"/>
</dbReference>
<feature type="transmembrane region" description="Helical" evidence="5">
    <location>
        <begin position="477"/>
        <end position="500"/>
    </location>
</feature>
<evidence type="ECO:0000313" key="8">
    <source>
        <dbReference type="Proteomes" id="UP000023152"/>
    </source>
</evidence>
<feature type="transmembrane region" description="Helical" evidence="5">
    <location>
        <begin position="512"/>
        <end position="532"/>
    </location>
</feature>
<dbReference type="OrthoDB" id="18915at2759"/>
<accession>X6P1H7</accession>
<proteinExistence type="predicted"/>
<evidence type="ECO:0000256" key="3">
    <source>
        <dbReference type="ARBA" id="ARBA00022989"/>
    </source>
</evidence>
<evidence type="ECO:0000256" key="1">
    <source>
        <dbReference type="ARBA" id="ARBA00004141"/>
    </source>
</evidence>
<dbReference type="PANTHER" id="PTHR12308:SF73">
    <property type="entry name" value="ANOCTAMIN"/>
    <property type="match status" value="1"/>
</dbReference>
<dbReference type="AlphaFoldDB" id="X6P1H7"/>
<evidence type="ECO:0000256" key="5">
    <source>
        <dbReference type="SAM" id="Phobius"/>
    </source>
</evidence>
<comment type="subcellular location">
    <subcellularLocation>
        <location evidence="1">Membrane</location>
        <topology evidence="1">Multi-pass membrane protein</topology>
    </subcellularLocation>
</comment>
<gene>
    <name evidence="7" type="ORF">RFI_04734</name>
</gene>
<dbReference type="PANTHER" id="PTHR12308">
    <property type="entry name" value="ANOCTAMIN"/>
    <property type="match status" value="1"/>
</dbReference>
<dbReference type="Pfam" id="PF04547">
    <property type="entry name" value="Anoctamin"/>
    <property type="match status" value="1"/>
</dbReference>
<evidence type="ECO:0000313" key="7">
    <source>
        <dbReference type="EMBL" id="ETO32380.1"/>
    </source>
</evidence>
<dbReference type="InterPro" id="IPR007632">
    <property type="entry name" value="Anoctamin"/>
</dbReference>
<feature type="domain" description="Anoctamin transmembrane" evidence="6">
    <location>
        <begin position="359"/>
        <end position="577"/>
    </location>
</feature>
<comment type="caution">
    <text evidence="7">The sequence shown here is derived from an EMBL/GenBank/DDBJ whole genome shotgun (WGS) entry which is preliminary data.</text>
</comment>
<dbReference type="EMBL" id="ASPP01004244">
    <property type="protein sequence ID" value="ETO32380.1"/>
    <property type="molecule type" value="Genomic_DNA"/>
</dbReference>
<sequence length="580" mass="68220">MSERKESEEETYLRSLLAENVTVPAEILSKVFNVSAETISKISKEVRRETTSATSPLSWDYAMVFEVGDENEVHKPTKKEFDQQNGSFGGYDKEWQEGMSERKYFSQIVLQTQKELEEARLSTKLFRHKKRKKKFFFLQKYTSQDQKFVIMLIGITEDNLNRWADDRDTDLELEPSQACREGRRREFPLALRTYLVSYFFFSVYDEQDDPARCSLPLENWSCMYAQYNPKAQKSIYRQYNRLRDNDSIKTCFDEKTRLRIIYESIIEDKGEAYPKKLSNPRDCFEYVKKKKKGRTKKTRVCFFPKGGAEIEIQEHIASPTHPLVACFPLHNPKELEEFSTKWVKNWAVRDLLTVPLSDIRAYFGEPTAFYYGFMMFYLRWLIAPSIVGIGFFIAQLVHNEVDVPGLFLLSLFIILWCVAFVEFWVRQESRYRLLWGMTKFQTKAVARPEFKGEWQHDRVSGLWVEDYSFLSRFFKGLFVYSGLSTWMAGCVVAVIYILLFRDKNPTDLGLKIGLGVSNGVMISVFDYVYQFASQYGNQWENHRTEQDFQDALISKSFVFKFFNSFSSLFYLSFIRPFAKG</sequence>
<feature type="transmembrane region" description="Helical" evidence="5">
    <location>
        <begin position="552"/>
        <end position="574"/>
    </location>
</feature>
<name>X6P1H7_RETFI</name>
<keyword evidence="3 5" id="KW-1133">Transmembrane helix</keyword>
<feature type="transmembrane region" description="Helical" evidence="5">
    <location>
        <begin position="406"/>
        <end position="425"/>
    </location>
</feature>
<keyword evidence="4 5" id="KW-0472">Membrane</keyword>
<protein>
    <submittedName>
        <fullName evidence="7">Anoctamin-10</fullName>
    </submittedName>
</protein>
<feature type="transmembrane region" description="Helical" evidence="5">
    <location>
        <begin position="369"/>
        <end position="394"/>
    </location>
</feature>
<keyword evidence="8" id="KW-1185">Reference proteome</keyword>
<evidence type="ECO:0000256" key="2">
    <source>
        <dbReference type="ARBA" id="ARBA00022692"/>
    </source>
</evidence>
<evidence type="ECO:0000256" key="4">
    <source>
        <dbReference type="ARBA" id="ARBA00023136"/>
    </source>
</evidence>
<dbReference type="GO" id="GO:0016020">
    <property type="term" value="C:membrane"/>
    <property type="evidence" value="ECO:0007669"/>
    <property type="project" value="UniProtKB-SubCell"/>
</dbReference>
<organism evidence="7 8">
    <name type="scientific">Reticulomyxa filosa</name>
    <dbReference type="NCBI Taxonomy" id="46433"/>
    <lineage>
        <taxon>Eukaryota</taxon>
        <taxon>Sar</taxon>
        <taxon>Rhizaria</taxon>
        <taxon>Retaria</taxon>
        <taxon>Foraminifera</taxon>
        <taxon>Monothalamids</taxon>
        <taxon>Reticulomyxidae</taxon>
        <taxon>Reticulomyxa</taxon>
    </lineage>
</organism>
<reference evidence="7 8" key="1">
    <citation type="journal article" date="2013" name="Curr. Biol.">
        <title>The Genome of the Foraminiferan Reticulomyxa filosa.</title>
        <authorList>
            <person name="Glockner G."/>
            <person name="Hulsmann N."/>
            <person name="Schleicher M."/>
            <person name="Noegel A.A."/>
            <person name="Eichinger L."/>
            <person name="Gallinger C."/>
            <person name="Pawlowski J."/>
            <person name="Sierra R."/>
            <person name="Euteneuer U."/>
            <person name="Pillet L."/>
            <person name="Moustafa A."/>
            <person name="Platzer M."/>
            <person name="Groth M."/>
            <person name="Szafranski K."/>
            <person name="Schliwa M."/>
        </authorList>
    </citation>
    <scope>NUCLEOTIDE SEQUENCE [LARGE SCALE GENOMIC DNA]</scope>
</reference>
<keyword evidence="2 5" id="KW-0812">Transmembrane</keyword>
<dbReference type="GO" id="GO:0005254">
    <property type="term" value="F:chloride channel activity"/>
    <property type="evidence" value="ECO:0007669"/>
    <property type="project" value="TreeGrafter"/>
</dbReference>
<dbReference type="Proteomes" id="UP000023152">
    <property type="component" value="Unassembled WGS sequence"/>
</dbReference>
<evidence type="ECO:0000259" key="6">
    <source>
        <dbReference type="Pfam" id="PF04547"/>
    </source>
</evidence>